<keyword evidence="8" id="KW-0032">Aminotransferase</keyword>
<dbReference type="PROSITE" id="PS50949">
    <property type="entry name" value="HTH_GNTR"/>
    <property type="match status" value="1"/>
</dbReference>
<dbReference type="Pfam" id="PF00392">
    <property type="entry name" value="GntR"/>
    <property type="match status" value="1"/>
</dbReference>
<evidence type="ECO:0000256" key="5">
    <source>
        <dbReference type="ARBA" id="ARBA00023163"/>
    </source>
</evidence>
<keyword evidence="8" id="KW-0808">Transferase</keyword>
<feature type="region of interest" description="Disordered" evidence="6">
    <location>
        <begin position="1"/>
        <end position="31"/>
    </location>
</feature>
<dbReference type="SUPFAM" id="SSF46785">
    <property type="entry name" value="Winged helix' DNA-binding domain"/>
    <property type="match status" value="1"/>
</dbReference>
<dbReference type="EMBL" id="JACXYU010000002">
    <property type="protein sequence ID" value="MBD3931158.1"/>
    <property type="molecule type" value="Genomic_DNA"/>
</dbReference>
<keyword evidence="5" id="KW-0804">Transcription</keyword>
<dbReference type="GO" id="GO:0003677">
    <property type="term" value="F:DNA binding"/>
    <property type="evidence" value="ECO:0007669"/>
    <property type="project" value="UniProtKB-KW"/>
</dbReference>
<dbReference type="Gene3D" id="1.10.10.10">
    <property type="entry name" value="Winged helix-like DNA-binding domain superfamily/Winged helix DNA-binding domain"/>
    <property type="match status" value="1"/>
</dbReference>
<keyword evidence="4" id="KW-0238">DNA-binding</keyword>
<dbReference type="InterPro" id="IPR004839">
    <property type="entry name" value="Aminotransferase_I/II_large"/>
</dbReference>
<accession>A0A927EWY8</accession>
<dbReference type="PANTHER" id="PTHR46577">
    <property type="entry name" value="HTH-TYPE TRANSCRIPTIONAL REGULATORY PROTEIN GABR"/>
    <property type="match status" value="1"/>
</dbReference>
<evidence type="ECO:0000256" key="1">
    <source>
        <dbReference type="ARBA" id="ARBA00005384"/>
    </source>
</evidence>
<keyword evidence="3" id="KW-0805">Transcription regulation</keyword>
<dbReference type="InterPro" id="IPR036388">
    <property type="entry name" value="WH-like_DNA-bd_sf"/>
</dbReference>
<protein>
    <submittedName>
        <fullName evidence="8">PLP-dependent aminotransferase family protein</fullName>
    </submittedName>
</protein>
<dbReference type="CDD" id="cd07377">
    <property type="entry name" value="WHTH_GntR"/>
    <property type="match status" value="1"/>
</dbReference>
<evidence type="ECO:0000259" key="7">
    <source>
        <dbReference type="PROSITE" id="PS50949"/>
    </source>
</evidence>
<dbReference type="PANTHER" id="PTHR46577:SF1">
    <property type="entry name" value="HTH-TYPE TRANSCRIPTIONAL REGULATORY PROTEIN GABR"/>
    <property type="match status" value="1"/>
</dbReference>
<evidence type="ECO:0000256" key="3">
    <source>
        <dbReference type="ARBA" id="ARBA00023015"/>
    </source>
</evidence>
<dbReference type="SMART" id="SM00345">
    <property type="entry name" value="HTH_GNTR"/>
    <property type="match status" value="1"/>
</dbReference>
<proteinExistence type="inferred from homology"/>
<dbReference type="Proteomes" id="UP000632289">
    <property type="component" value="Unassembled WGS sequence"/>
</dbReference>
<keyword evidence="2" id="KW-0663">Pyridoxal phosphate</keyword>
<evidence type="ECO:0000256" key="4">
    <source>
        <dbReference type="ARBA" id="ARBA00023125"/>
    </source>
</evidence>
<dbReference type="Gene3D" id="3.40.640.10">
    <property type="entry name" value="Type I PLP-dependent aspartate aminotransferase-like (Major domain)"/>
    <property type="match status" value="1"/>
</dbReference>
<dbReference type="InterPro" id="IPR051446">
    <property type="entry name" value="HTH_trans_reg/aminotransferase"/>
</dbReference>
<dbReference type="SUPFAM" id="SSF53383">
    <property type="entry name" value="PLP-dependent transferases"/>
    <property type="match status" value="1"/>
</dbReference>
<keyword evidence="9" id="KW-1185">Reference proteome</keyword>
<dbReference type="AlphaFoldDB" id="A0A927EWY8"/>
<gene>
    <name evidence="8" type="ORF">IF129_06240</name>
</gene>
<reference evidence="8" key="1">
    <citation type="submission" date="2020-09" db="EMBL/GenBank/DDBJ databases">
        <title>Secondary metabolite and genome analysis of marine Streptomyces chumphonensis KK1-2T.</title>
        <authorList>
            <person name="Phongsopitanun W."/>
            <person name="Kanchanasin P."/>
            <person name="Pittayakhajonwut P."/>
            <person name="Suwanborirux K."/>
            <person name="Tanasupawat S."/>
        </authorList>
    </citation>
    <scope>NUCLEOTIDE SEQUENCE</scope>
    <source>
        <strain evidence="8">KK1-2</strain>
    </source>
</reference>
<comment type="caution">
    <text evidence="8">The sequence shown here is derived from an EMBL/GenBank/DDBJ whole genome shotgun (WGS) entry which is preliminary data.</text>
</comment>
<comment type="similarity">
    <text evidence="1">In the C-terminal section; belongs to the class-I pyridoxal-phosphate-dependent aminotransferase family.</text>
</comment>
<evidence type="ECO:0000256" key="6">
    <source>
        <dbReference type="SAM" id="MobiDB-lite"/>
    </source>
</evidence>
<dbReference type="CDD" id="cd00609">
    <property type="entry name" value="AAT_like"/>
    <property type="match status" value="1"/>
</dbReference>
<evidence type="ECO:0000313" key="8">
    <source>
        <dbReference type="EMBL" id="MBD3931158.1"/>
    </source>
</evidence>
<sequence>MDRSKDTPGQGAEPGTADFLQLDAGEAPPGGLADWLAARLRQAVRDGRLPVGGRLPPTRVLAGELRVSRGVVTEAYRRLVEDGHAAGRGRNGTVIVAAPVGVPGPATTADPRPAPLPRPPSPHALFAGPPGPEVFETLRSVPVRIDLSPGRPDLAAFPRAAWLRAERALLGGLAAPELGYGDPHGAPRFRRAVADWLARNRGVRAEPEEIVVVGGVAQALALLARVLRARGTAEVAVEDPGSLGVRQQLSGWGIATPPVPVDADGLRVDALRRSGARAVLVTPAHQFPTGVVLSGHRRGQLVEWAADGGLVVEDDYDAEHRYGRPPVAALRSLLPDHVCYTGSVSKLLAPALRVGWLLVPRHLHDDVVAAKRLTDLGNALLPQLVLARLMESGDLERHLRALRRRHRRRRDVMIEALAAHLPGAVVHGTAAGLHLLVTFDGRVRDTDVAAEALVRSVKAQPLAWHAIRPTGPGLVLGYAACTATEIREGVAVLAGVVRDLNRAGT</sequence>
<dbReference type="Pfam" id="PF00155">
    <property type="entry name" value="Aminotran_1_2"/>
    <property type="match status" value="1"/>
</dbReference>
<dbReference type="RefSeq" id="WP_191208465.1">
    <property type="nucleotide sequence ID" value="NZ_BAABKL010000032.1"/>
</dbReference>
<evidence type="ECO:0000313" key="9">
    <source>
        <dbReference type="Proteomes" id="UP000632289"/>
    </source>
</evidence>
<organism evidence="8 9">
    <name type="scientific">Streptomyces chumphonensis</name>
    <dbReference type="NCBI Taxonomy" id="1214925"/>
    <lineage>
        <taxon>Bacteria</taxon>
        <taxon>Bacillati</taxon>
        <taxon>Actinomycetota</taxon>
        <taxon>Actinomycetes</taxon>
        <taxon>Kitasatosporales</taxon>
        <taxon>Streptomycetaceae</taxon>
        <taxon>Streptomyces</taxon>
    </lineage>
</organism>
<evidence type="ECO:0000256" key="2">
    <source>
        <dbReference type="ARBA" id="ARBA00022898"/>
    </source>
</evidence>
<dbReference type="GO" id="GO:0030170">
    <property type="term" value="F:pyridoxal phosphate binding"/>
    <property type="evidence" value="ECO:0007669"/>
    <property type="project" value="InterPro"/>
</dbReference>
<dbReference type="InterPro" id="IPR000524">
    <property type="entry name" value="Tscrpt_reg_HTH_GntR"/>
</dbReference>
<dbReference type="InterPro" id="IPR015424">
    <property type="entry name" value="PyrdxlP-dep_Trfase"/>
</dbReference>
<dbReference type="GO" id="GO:0008483">
    <property type="term" value="F:transaminase activity"/>
    <property type="evidence" value="ECO:0007669"/>
    <property type="project" value="UniProtKB-KW"/>
</dbReference>
<dbReference type="GO" id="GO:0003700">
    <property type="term" value="F:DNA-binding transcription factor activity"/>
    <property type="evidence" value="ECO:0007669"/>
    <property type="project" value="InterPro"/>
</dbReference>
<dbReference type="InterPro" id="IPR036390">
    <property type="entry name" value="WH_DNA-bd_sf"/>
</dbReference>
<dbReference type="InterPro" id="IPR015421">
    <property type="entry name" value="PyrdxlP-dep_Trfase_major"/>
</dbReference>
<name>A0A927EWY8_9ACTN</name>
<feature type="domain" description="HTH gntR-type" evidence="7">
    <location>
        <begin position="30"/>
        <end position="98"/>
    </location>
</feature>